<feature type="region of interest" description="Disordered" evidence="7">
    <location>
        <begin position="706"/>
        <end position="727"/>
    </location>
</feature>
<dbReference type="SUPFAM" id="SSF56672">
    <property type="entry name" value="DNA/RNA polymerases"/>
    <property type="match status" value="1"/>
</dbReference>
<dbReference type="AlphaFoldDB" id="A0A6L2JTP6"/>
<accession>A0A6L2JTP6</accession>
<evidence type="ECO:0000256" key="1">
    <source>
        <dbReference type="ARBA" id="ARBA00022679"/>
    </source>
</evidence>
<dbReference type="EMBL" id="BKCJ010001307">
    <property type="protein sequence ID" value="GEU40478.1"/>
    <property type="molecule type" value="Genomic_DNA"/>
</dbReference>
<gene>
    <name evidence="9" type="ORF">Tci_012456</name>
</gene>
<dbReference type="InterPro" id="IPR043502">
    <property type="entry name" value="DNA/RNA_pol_sf"/>
</dbReference>
<proteinExistence type="predicted"/>
<dbReference type="Pfam" id="PF00385">
    <property type="entry name" value="Chromo"/>
    <property type="match status" value="1"/>
</dbReference>
<dbReference type="PANTHER" id="PTHR37984">
    <property type="entry name" value="PROTEIN CBG26694"/>
    <property type="match status" value="1"/>
</dbReference>
<name>A0A6L2JTP6_TANCI</name>
<evidence type="ECO:0000259" key="8">
    <source>
        <dbReference type="PROSITE" id="PS50013"/>
    </source>
</evidence>
<dbReference type="InterPro" id="IPR016197">
    <property type="entry name" value="Chromo-like_dom_sf"/>
</dbReference>
<dbReference type="CDD" id="cd09274">
    <property type="entry name" value="RNase_HI_RT_Ty3"/>
    <property type="match status" value="1"/>
</dbReference>
<keyword evidence="6" id="KW-0695">RNA-directed DNA polymerase</keyword>
<dbReference type="GO" id="GO:0003964">
    <property type="term" value="F:RNA-directed DNA polymerase activity"/>
    <property type="evidence" value="ECO:0007669"/>
    <property type="project" value="UniProtKB-KW"/>
</dbReference>
<evidence type="ECO:0000256" key="3">
    <source>
        <dbReference type="ARBA" id="ARBA00022722"/>
    </source>
</evidence>
<dbReference type="Pfam" id="PF17917">
    <property type="entry name" value="RT_RNaseH"/>
    <property type="match status" value="1"/>
</dbReference>
<dbReference type="PANTHER" id="PTHR37984:SF5">
    <property type="entry name" value="PROTEIN NYNRIN-LIKE"/>
    <property type="match status" value="1"/>
</dbReference>
<dbReference type="InterPro" id="IPR000953">
    <property type="entry name" value="Chromo/chromo_shadow_dom"/>
</dbReference>
<dbReference type="InterPro" id="IPR023780">
    <property type="entry name" value="Chromo_domain"/>
</dbReference>
<evidence type="ECO:0000313" key="9">
    <source>
        <dbReference type="EMBL" id="GEU40478.1"/>
    </source>
</evidence>
<dbReference type="GO" id="GO:0016787">
    <property type="term" value="F:hydrolase activity"/>
    <property type="evidence" value="ECO:0007669"/>
    <property type="project" value="UniProtKB-KW"/>
</dbReference>
<reference evidence="9" key="1">
    <citation type="journal article" date="2019" name="Sci. Rep.">
        <title>Draft genome of Tanacetum cinerariifolium, the natural source of mosquito coil.</title>
        <authorList>
            <person name="Yamashiro T."/>
            <person name="Shiraishi A."/>
            <person name="Satake H."/>
            <person name="Nakayama K."/>
        </authorList>
    </citation>
    <scope>NUCLEOTIDE SEQUENCE</scope>
</reference>
<feature type="domain" description="Chromo" evidence="8">
    <location>
        <begin position="730"/>
        <end position="763"/>
    </location>
</feature>
<evidence type="ECO:0000256" key="4">
    <source>
        <dbReference type="ARBA" id="ARBA00022759"/>
    </source>
</evidence>
<keyword evidence="2" id="KW-0548">Nucleotidyltransferase</keyword>
<keyword evidence="5" id="KW-0378">Hydrolase</keyword>
<keyword evidence="1" id="KW-0808">Transferase</keyword>
<dbReference type="InterPro" id="IPR050951">
    <property type="entry name" value="Retrovirus_Pol_polyprotein"/>
</dbReference>
<evidence type="ECO:0000256" key="2">
    <source>
        <dbReference type="ARBA" id="ARBA00022695"/>
    </source>
</evidence>
<dbReference type="InterPro" id="IPR041373">
    <property type="entry name" value="RT_RNaseH"/>
</dbReference>
<dbReference type="InterPro" id="IPR056924">
    <property type="entry name" value="SH3_Tf2-1"/>
</dbReference>
<evidence type="ECO:0000256" key="6">
    <source>
        <dbReference type="ARBA" id="ARBA00022918"/>
    </source>
</evidence>
<keyword evidence="4" id="KW-0255">Endonuclease</keyword>
<dbReference type="PROSITE" id="PS50013">
    <property type="entry name" value="CHROMO_2"/>
    <property type="match status" value="1"/>
</dbReference>
<dbReference type="GO" id="GO:0004519">
    <property type="term" value="F:endonuclease activity"/>
    <property type="evidence" value="ECO:0007669"/>
    <property type="project" value="UniProtKB-KW"/>
</dbReference>
<evidence type="ECO:0000256" key="7">
    <source>
        <dbReference type="SAM" id="MobiDB-lite"/>
    </source>
</evidence>
<organism evidence="9">
    <name type="scientific">Tanacetum cinerariifolium</name>
    <name type="common">Dalmatian daisy</name>
    <name type="synonym">Chrysanthemum cinerariifolium</name>
    <dbReference type="NCBI Taxonomy" id="118510"/>
    <lineage>
        <taxon>Eukaryota</taxon>
        <taxon>Viridiplantae</taxon>
        <taxon>Streptophyta</taxon>
        <taxon>Embryophyta</taxon>
        <taxon>Tracheophyta</taxon>
        <taxon>Spermatophyta</taxon>
        <taxon>Magnoliopsida</taxon>
        <taxon>eudicotyledons</taxon>
        <taxon>Gunneridae</taxon>
        <taxon>Pentapetalae</taxon>
        <taxon>asterids</taxon>
        <taxon>campanulids</taxon>
        <taxon>Asterales</taxon>
        <taxon>Asteraceae</taxon>
        <taxon>Asteroideae</taxon>
        <taxon>Anthemideae</taxon>
        <taxon>Anthemidinae</taxon>
        <taxon>Tanacetum</taxon>
    </lineage>
</organism>
<evidence type="ECO:0000256" key="5">
    <source>
        <dbReference type="ARBA" id="ARBA00022801"/>
    </source>
</evidence>
<comment type="caution">
    <text evidence="9">The sequence shown here is derived from an EMBL/GenBank/DDBJ whole genome shotgun (WGS) entry which is preliminary data.</text>
</comment>
<keyword evidence="3" id="KW-0540">Nuclease</keyword>
<protein>
    <submittedName>
        <fullName evidence="9">Transposon Ty3-G Gag-Pol polyprotein</fullName>
    </submittedName>
</protein>
<dbReference type="Gene3D" id="2.40.50.40">
    <property type="match status" value="1"/>
</dbReference>
<dbReference type="SUPFAM" id="SSF54160">
    <property type="entry name" value="Chromo domain-like"/>
    <property type="match status" value="1"/>
</dbReference>
<dbReference type="Gene3D" id="3.10.20.370">
    <property type="match status" value="1"/>
</dbReference>
<sequence>MFQQLLNEFQTIKHERHDTASGSRGKLTLSGDKAKPYLKLQFPRFSGGDPAGWLYQASQFFEFQSVAPEEQVDVASMHPDGIALQWHRWFTKLKGPVTWAEFSQALLARFGPTDYENPAEALSRLNIRQRPSVSPPLLYRPHTRTDSAGILGPSPTTTLALPSPPTRRISNTEAKGRCEKGLCYYCDEKYLPDTTPATESAVADYSETQAEVSFHAITGTIHPQTLRMPGKIKNKDVVVLIDGGYRILTDFWVLPVSACLVVLGVQWLQTLGPVEIDYQKLTFGFKLAGVTHTLQGLKATELQAIPTNELVALQGLAYFLQIEPLGVHKPTGSVPCLAIQRLLQRPCGVLPEVYQKLWTIAAPLHKLVGKSAFSWDSVAETAFQQLKRALTTTPTLGLPDWSKSFTVECDASGVGIGAILTQQGQPIAYYSAPLKGSMLAWSTYEKEMLAIVKAVRKWKSYLLGRPFVVKTDHISLKYLLDQRVSTPAQARWLPKLMGYDFRVEYKRGVTNIRADALSRQPEFSFLAISHVTAGWWAELQQEVKQDTYYHNLPEGFPIKFSYDRQRIYVTHCQVAWNSFHDKFSYNTSVNSASKMTPFEAVYGRPPPRVLTYVSGTSKVQAVEEFLIDRDKVLHDLRSNLLAANDPSAIQAATVAVRLSAKIGPKFFGPYKILERVGPVAYRLELPPEALIHNVFHVSLLKPCRGDPPTPLASDENPAPLPSPGPQPEVVLEERVVKKGKYRPKVEILVKWQGFPREDATWETKWRFQRAYPDFRLEDKAISSGGD</sequence>
<dbReference type="Pfam" id="PF24626">
    <property type="entry name" value="SH3_Tf2-1"/>
    <property type="match status" value="1"/>
</dbReference>